<proteinExistence type="predicted"/>
<dbReference type="EMBL" id="FMWD01000004">
    <property type="protein sequence ID" value="SCZ58302.1"/>
    <property type="molecule type" value="Genomic_DNA"/>
</dbReference>
<feature type="domain" description="Trehalase-like N-terminal" evidence="2">
    <location>
        <begin position="29"/>
        <end position="133"/>
    </location>
</feature>
<dbReference type="GO" id="GO:0005975">
    <property type="term" value="P:carbohydrate metabolic process"/>
    <property type="evidence" value="ECO:0007669"/>
    <property type="project" value="InterPro"/>
</dbReference>
<dbReference type="Pfam" id="PF19291">
    <property type="entry name" value="TREH_N"/>
    <property type="match status" value="1"/>
</dbReference>
<dbReference type="Gene3D" id="1.50.10.10">
    <property type="match status" value="1"/>
</dbReference>
<organism evidence="3 4">
    <name type="scientific">Thiohalomonas denitrificans</name>
    <dbReference type="NCBI Taxonomy" id="415747"/>
    <lineage>
        <taxon>Bacteria</taxon>
        <taxon>Pseudomonadati</taxon>
        <taxon>Pseudomonadota</taxon>
        <taxon>Gammaproteobacteria</taxon>
        <taxon>Thiohalomonadales</taxon>
        <taxon>Thiohalomonadaceae</taxon>
        <taxon>Thiohalomonas</taxon>
    </lineage>
</organism>
<name>A0A1G5Q9G4_9GAMM</name>
<keyword evidence="4" id="KW-1185">Reference proteome</keyword>
<dbReference type="InterPro" id="IPR011613">
    <property type="entry name" value="GH15-like"/>
</dbReference>
<protein>
    <submittedName>
        <fullName evidence="3">Glucoamylase (Glucan-1,4-alpha-glucosidase), GH15 family</fullName>
    </submittedName>
</protein>
<evidence type="ECO:0000259" key="2">
    <source>
        <dbReference type="Pfam" id="PF19291"/>
    </source>
</evidence>
<feature type="domain" description="GH15-like" evidence="1">
    <location>
        <begin position="240"/>
        <end position="604"/>
    </location>
</feature>
<accession>A0A1G5Q9G4</accession>
<evidence type="ECO:0000259" key="1">
    <source>
        <dbReference type="Pfam" id="PF00723"/>
    </source>
</evidence>
<dbReference type="AlphaFoldDB" id="A0A1G5Q9G4"/>
<reference evidence="3 4" key="1">
    <citation type="submission" date="2016-10" db="EMBL/GenBank/DDBJ databases">
        <authorList>
            <person name="de Groot N.N."/>
        </authorList>
    </citation>
    <scope>NUCLEOTIDE SEQUENCE [LARGE SCALE GENOMIC DNA]</scope>
    <source>
        <strain evidence="3 4">HLD2</strain>
    </source>
</reference>
<dbReference type="Proteomes" id="UP000199648">
    <property type="component" value="Unassembled WGS sequence"/>
</dbReference>
<dbReference type="PANTHER" id="PTHR31616:SF0">
    <property type="entry name" value="GLUCAN 1,4-ALPHA-GLUCOSIDASE"/>
    <property type="match status" value="1"/>
</dbReference>
<dbReference type="STRING" id="415747.SAMN03097708_01658"/>
<dbReference type="InterPro" id="IPR045582">
    <property type="entry name" value="Trehalase-like_N"/>
</dbReference>
<dbReference type="GO" id="GO:0004553">
    <property type="term" value="F:hydrolase activity, hydrolyzing O-glycosyl compounds"/>
    <property type="evidence" value="ECO:0007669"/>
    <property type="project" value="TreeGrafter"/>
</dbReference>
<sequence>MNDETMDSSSGSPQAPFKPLQYTPEGYLDIEEYGLIGDGAGAALVGRDGTIPWLCAPRFDSPPLFCGLLDANRGGAFTIAPEGLREARHYYLPDTGVLVTEMRSPEGLVRVTDALTFRSGANLNEGVRAARGELLRKVEVLEGDVPLRIDLVPRGPVDVEPHGEGWRIRSRDGLEVRFGTTMPLQGLSSRYVTREGDRFHLALRWARGSYRHDPISHDEVLENTIASWRRWIGCFDYDGPRADLVRRSAITLKLLDYLENGAIVAAPTSSLPEAIGGPRNWDYRYTWIRDAAFSVYALRGVGLTGEAQAFLAWVLDDVENPGRLRVLYDLDGGVPPAEWMDKGLEGYRRSAPVRWGNAAADQHQHDVFGEILDCAYQWANRGGRITPHLWSALQAFVERARVEWRKPDHGIWEVRTSGHPFTYSAALCQVALDRGARIAERLGLPGDTEAWHMDAAAIREAILSQAWNPQHGTLTEHLGGGWLDASLLTLPLRRVVPFDHPRMVGTVEAVRQHLGAGNGLLYRYIPEASPDGLSGDEGAFLLCSFWLVDNLTGQGRVEEALALYESLCDRANDLGLLPEQIDPPSGAFLGNFPQAFSHVGLIASGRNLARALRGRSDA</sequence>
<gene>
    <name evidence="3" type="ORF">SAMN03097708_01658</name>
</gene>
<dbReference type="Pfam" id="PF00723">
    <property type="entry name" value="Glyco_hydro_15"/>
    <property type="match status" value="1"/>
</dbReference>
<evidence type="ECO:0000313" key="4">
    <source>
        <dbReference type="Proteomes" id="UP000199648"/>
    </source>
</evidence>
<dbReference type="InterPro" id="IPR008928">
    <property type="entry name" value="6-hairpin_glycosidase_sf"/>
</dbReference>
<dbReference type="SUPFAM" id="SSF48208">
    <property type="entry name" value="Six-hairpin glycosidases"/>
    <property type="match status" value="1"/>
</dbReference>
<dbReference type="InterPro" id="IPR012341">
    <property type="entry name" value="6hp_glycosidase-like_sf"/>
</dbReference>
<evidence type="ECO:0000313" key="3">
    <source>
        <dbReference type="EMBL" id="SCZ58302.1"/>
    </source>
</evidence>
<dbReference type="PANTHER" id="PTHR31616">
    <property type="entry name" value="TREHALASE"/>
    <property type="match status" value="1"/>
</dbReference>